<sequence length="397" mass="44412">MRPFTQRLASIDVFRALTMLLMIFVNDLGTLKNIPLWLEHTKANEDGMGLADTVFPAFLFIVGLSIPFAIGNRWAKGASQSNILGHILIRSFALLVMGFFHVNLENYNHTVALLPRTVWEILLTISFFFIWLDYPSTLSKRKKIILQGIGAGLLVFLAAVYKGEKDGQTVWLHPQWWGILGLIGWSYLLAALVFQFSKGRLSILIGGFLFFTLFNIATKAGWLHMLDPIKHYIWIVGDGSLPALTMAGIVIGVLYSSFAEKEQYNKCYWLFSLLGILMLAGGFAIRPLGGGISKIHATPSWVAICTGISILFFTGLIWLVDRKKKQQWFAIIKPAGTYTLTAYLLPYIIYPLVQAAGFYLPVFLLTGAVGLVKTFVFALLIIMLAGLLAKWRIRLKV</sequence>
<reference evidence="2 3" key="1">
    <citation type="submission" date="2016-04" db="EMBL/GenBank/DDBJ databases">
        <authorList>
            <person name="Chen L."/>
            <person name="Zhuang W."/>
            <person name="Wang G."/>
        </authorList>
    </citation>
    <scope>NUCLEOTIDE SEQUENCE [LARGE SCALE GENOMIC DNA]</scope>
    <source>
        <strain evidence="3">GR20</strain>
    </source>
</reference>
<protein>
    <submittedName>
        <fullName evidence="2">DUF5009 domain-containing protein</fullName>
    </submittedName>
</protein>
<gene>
    <name evidence="2" type="ORF">A4D02_08090</name>
</gene>
<keyword evidence="3" id="KW-1185">Reference proteome</keyword>
<comment type="caution">
    <text evidence="2">The sequence shown here is derived from an EMBL/GenBank/DDBJ whole genome shotgun (WGS) entry which is preliminary data.</text>
</comment>
<feature type="transmembrane region" description="Helical" evidence="1">
    <location>
        <begin position="113"/>
        <end position="132"/>
    </location>
</feature>
<dbReference type="PANTHER" id="PTHR31061">
    <property type="entry name" value="LD22376P"/>
    <property type="match status" value="1"/>
</dbReference>
<dbReference type="PANTHER" id="PTHR31061:SF24">
    <property type="entry name" value="LD22376P"/>
    <property type="match status" value="1"/>
</dbReference>
<organism evidence="2 3">
    <name type="scientific">Niastella koreensis</name>
    <dbReference type="NCBI Taxonomy" id="354356"/>
    <lineage>
        <taxon>Bacteria</taxon>
        <taxon>Pseudomonadati</taxon>
        <taxon>Bacteroidota</taxon>
        <taxon>Chitinophagia</taxon>
        <taxon>Chitinophagales</taxon>
        <taxon>Chitinophagaceae</taxon>
        <taxon>Niastella</taxon>
    </lineage>
</organism>
<evidence type="ECO:0000313" key="3">
    <source>
        <dbReference type="Proteomes" id="UP000192277"/>
    </source>
</evidence>
<proteinExistence type="predicted"/>
<evidence type="ECO:0000313" key="2">
    <source>
        <dbReference type="EMBL" id="OQP48654.1"/>
    </source>
</evidence>
<dbReference type="EMBL" id="LWBO01000012">
    <property type="protein sequence ID" value="OQP48654.1"/>
    <property type="molecule type" value="Genomic_DNA"/>
</dbReference>
<feature type="transmembrane region" description="Helical" evidence="1">
    <location>
        <begin position="54"/>
        <end position="71"/>
    </location>
</feature>
<dbReference type="Proteomes" id="UP000192277">
    <property type="component" value="Unassembled WGS sequence"/>
</dbReference>
<keyword evidence="1" id="KW-0812">Transmembrane</keyword>
<feature type="transmembrane region" description="Helical" evidence="1">
    <location>
        <begin position="201"/>
        <end position="220"/>
    </location>
</feature>
<feature type="transmembrane region" description="Helical" evidence="1">
    <location>
        <begin position="175"/>
        <end position="194"/>
    </location>
</feature>
<feature type="transmembrane region" description="Helical" evidence="1">
    <location>
        <begin position="83"/>
        <end position="101"/>
    </location>
</feature>
<keyword evidence="1" id="KW-1133">Transmembrane helix</keyword>
<keyword evidence="1" id="KW-0472">Membrane</keyword>
<name>A0ABX3NWM9_9BACT</name>
<feature type="transmembrane region" description="Helical" evidence="1">
    <location>
        <begin position="144"/>
        <end position="163"/>
    </location>
</feature>
<accession>A0ABX3NWM9</accession>
<dbReference type="RefSeq" id="WP_014221868.1">
    <property type="nucleotide sequence ID" value="NZ_LWBO01000012.1"/>
</dbReference>
<evidence type="ECO:0000256" key="1">
    <source>
        <dbReference type="SAM" id="Phobius"/>
    </source>
</evidence>
<feature type="transmembrane region" description="Helical" evidence="1">
    <location>
        <begin position="267"/>
        <end position="288"/>
    </location>
</feature>
<feature type="transmembrane region" description="Helical" evidence="1">
    <location>
        <begin position="300"/>
        <end position="319"/>
    </location>
</feature>
<feature type="transmembrane region" description="Helical" evidence="1">
    <location>
        <begin position="232"/>
        <end position="255"/>
    </location>
</feature>
<feature type="transmembrane region" description="Helical" evidence="1">
    <location>
        <begin position="12"/>
        <end position="34"/>
    </location>
</feature>
<feature type="transmembrane region" description="Helical" evidence="1">
    <location>
        <begin position="362"/>
        <end position="389"/>
    </location>
</feature>